<dbReference type="Proteomes" id="UP000093757">
    <property type="component" value="Unassembled WGS sequence"/>
</dbReference>
<accession>A0A1A6BI30</accession>
<dbReference type="AlphaFoldDB" id="A0A1A6BI30"/>
<evidence type="ECO:0000313" key="1">
    <source>
        <dbReference type="EMBL" id="OBS01884.1"/>
    </source>
</evidence>
<gene>
    <name evidence="1" type="ORF">A9W98_18045</name>
</gene>
<proteinExistence type="predicted"/>
<protein>
    <submittedName>
        <fullName evidence="1">Uncharacterized protein</fullName>
    </submittedName>
</protein>
<name>A0A1A6BI30_MYCGO</name>
<evidence type="ECO:0000313" key="2">
    <source>
        <dbReference type="Proteomes" id="UP000093757"/>
    </source>
</evidence>
<dbReference type="EMBL" id="MAEM01000243">
    <property type="protein sequence ID" value="OBS01884.1"/>
    <property type="molecule type" value="Genomic_DNA"/>
</dbReference>
<dbReference type="RefSeq" id="WP_065133893.1">
    <property type="nucleotide sequence ID" value="NZ_MAEM01000243.1"/>
</dbReference>
<organism evidence="1 2">
    <name type="scientific">Mycobacterium gordonae</name>
    <dbReference type="NCBI Taxonomy" id="1778"/>
    <lineage>
        <taxon>Bacteria</taxon>
        <taxon>Bacillati</taxon>
        <taxon>Actinomycetota</taxon>
        <taxon>Actinomycetes</taxon>
        <taxon>Mycobacteriales</taxon>
        <taxon>Mycobacteriaceae</taxon>
        <taxon>Mycobacterium</taxon>
    </lineage>
</organism>
<reference evidence="1 2" key="1">
    <citation type="submission" date="2016-06" db="EMBL/GenBank/DDBJ databases">
        <authorList>
            <person name="Kjaerup R.B."/>
            <person name="Dalgaard T.S."/>
            <person name="Juul-Madsen H.R."/>
        </authorList>
    </citation>
    <scope>NUCLEOTIDE SEQUENCE [LARGE SCALE GENOMIC DNA]</scope>
    <source>
        <strain evidence="1 2">1245752.6</strain>
    </source>
</reference>
<sequence length="93" mass="10388">MKRTEAQALADDHFEAALKEVLRAYGRIPDDATLVSFTGVFEAMRFEAETGFEYEHHGLIHMGGTERRSVVKGLLTIGLERINDECRCGDDDG</sequence>
<comment type="caution">
    <text evidence="1">The sequence shown here is derived from an EMBL/GenBank/DDBJ whole genome shotgun (WGS) entry which is preliminary data.</text>
</comment>